<organism evidence="1 2">
    <name type="scientific">Holothuria leucospilota</name>
    <name type="common">Black long sea cucumber</name>
    <name type="synonym">Mertensiothuria leucospilota</name>
    <dbReference type="NCBI Taxonomy" id="206669"/>
    <lineage>
        <taxon>Eukaryota</taxon>
        <taxon>Metazoa</taxon>
        <taxon>Echinodermata</taxon>
        <taxon>Eleutherozoa</taxon>
        <taxon>Echinozoa</taxon>
        <taxon>Holothuroidea</taxon>
        <taxon>Aspidochirotacea</taxon>
        <taxon>Aspidochirotida</taxon>
        <taxon>Holothuriidae</taxon>
        <taxon>Holothuria</taxon>
    </lineage>
</organism>
<accession>A0A9Q1CG26</accession>
<dbReference type="Proteomes" id="UP001152320">
    <property type="component" value="Chromosome 3"/>
</dbReference>
<dbReference type="AlphaFoldDB" id="A0A9Q1CG26"/>
<evidence type="ECO:0000313" key="2">
    <source>
        <dbReference type="Proteomes" id="UP001152320"/>
    </source>
</evidence>
<reference evidence="1" key="1">
    <citation type="submission" date="2021-10" db="EMBL/GenBank/DDBJ databases">
        <title>Tropical sea cucumber genome reveals ecological adaptation and Cuvierian tubules defense mechanism.</title>
        <authorList>
            <person name="Chen T."/>
        </authorList>
    </citation>
    <scope>NUCLEOTIDE SEQUENCE</scope>
    <source>
        <strain evidence="1">Nanhai2018</strain>
        <tissue evidence="1">Muscle</tissue>
    </source>
</reference>
<proteinExistence type="predicted"/>
<dbReference type="EMBL" id="JAIZAY010000003">
    <property type="protein sequence ID" value="KAJ8044681.1"/>
    <property type="molecule type" value="Genomic_DNA"/>
</dbReference>
<gene>
    <name evidence="1" type="ORF">HOLleu_07478</name>
</gene>
<name>A0A9Q1CG26_HOLLE</name>
<comment type="caution">
    <text evidence="1">The sequence shown here is derived from an EMBL/GenBank/DDBJ whole genome shotgun (WGS) entry which is preliminary data.</text>
</comment>
<evidence type="ECO:0000313" key="1">
    <source>
        <dbReference type="EMBL" id="KAJ8044681.1"/>
    </source>
</evidence>
<sequence length="85" mass="9631">MISFAMYSSSLCHFSRPALFTQITNVTVIKKQVNYVRGYKGGIIRSGVKNVIHLGKQILMLKSLKNKDRVTRLQLPSHLCIVPSR</sequence>
<protein>
    <submittedName>
        <fullName evidence="1">Uncharacterized protein</fullName>
    </submittedName>
</protein>
<keyword evidence="2" id="KW-1185">Reference proteome</keyword>